<reference evidence="2" key="1">
    <citation type="submission" date="2016-10" db="EMBL/GenBank/DDBJ databases">
        <authorList>
            <person name="Varghese N."/>
        </authorList>
    </citation>
    <scope>NUCLEOTIDE SEQUENCE [LARGE SCALE GENOMIC DNA]</scope>
    <source>
        <strain evidence="2">DSM 17980</strain>
    </source>
</reference>
<dbReference type="EMBL" id="FPBV01000007">
    <property type="protein sequence ID" value="SFU76292.1"/>
    <property type="molecule type" value="Genomic_DNA"/>
</dbReference>
<sequence>MVLSSKDLSYREIVANAVVGRGSKYSQTTYTIRPANRPTTIGGCWIMNHTYDAELVGDYVEVHGRFDINVWYSYNGNSETAVAKDTVSYVEQIALRDLDTTADRDSREVQVKVVQNPNCLDATVTGNGSEILVRCEKELAVEVVGRTKLCVVTCELAEKKEEDFLEEDEELLEEVDMEER</sequence>
<dbReference type="InterPro" id="IPR018901">
    <property type="entry name" value="Spore_coat_CotE"/>
</dbReference>
<organism evidence="1 2">
    <name type="scientific">Alicyclobacillus macrosporangiidus</name>
    <dbReference type="NCBI Taxonomy" id="392015"/>
    <lineage>
        <taxon>Bacteria</taxon>
        <taxon>Bacillati</taxon>
        <taxon>Bacillota</taxon>
        <taxon>Bacilli</taxon>
        <taxon>Bacillales</taxon>
        <taxon>Alicyclobacillaceae</taxon>
        <taxon>Alicyclobacillus</taxon>
    </lineage>
</organism>
<keyword evidence="1" id="KW-0167">Capsid protein</keyword>
<name>A0A1I7ITS5_9BACL</name>
<dbReference type="Pfam" id="PF10628">
    <property type="entry name" value="CotE"/>
    <property type="match status" value="1"/>
</dbReference>
<proteinExistence type="predicted"/>
<dbReference type="eggNOG" id="ENOG5032R5A">
    <property type="taxonomic scope" value="Bacteria"/>
</dbReference>
<dbReference type="RefSeq" id="WP_074951457.1">
    <property type="nucleotide sequence ID" value="NZ_FPBV01000007.1"/>
</dbReference>
<evidence type="ECO:0000313" key="1">
    <source>
        <dbReference type="EMBL" id="SFU76292.1"/>
    </source>
</evidence>
<dbReference type="OrthoDB" id="2374983at2"/>
<dbReference type="Proteomes" id="UP000183508">
    <property type="component" value="Unassembled WGS sequence"/>
</dbReference>
<accession>A0A1I7ITS5</accession>
<gene>
    <name evidence="1" type="ORF">SAMN05421543_107110</name>
</gene>
<keyword evidence="2" id="KW-1185">Reference proteome</keyword>
<keyword evidence="1" id="KW-0946">Virion</keyword>
<dbReference type="AlphaFoldDB" id="A0A1I7ITS5"/>
<dbReference type="STRING" id="392015.SAMN05421543_107110"/>
<protein>
    <submittedName>
        <fullName evidence="1">Spore coat protein E</fullName>
    </submittedName>
</protein>
<evidence type="ECO:0000313" key="2">
    <source>
        <dbReference type="Proteomes" id="UP000183508"/>
    </source>
</evidence>